<keyword evidence="3" id="KW-1185">Reference proteome</keyword>
<evidence type="ECO:0000256" key="1">
    <source>
        <dbReference type="SAM" id="SignalP"/>
    </source>
</evidence>
<protein>
    <submittedName>
        <fullName evidence="2">Hydrophobic surface binding protein A-domain-containing protein</fullName>
    </submittedName>
</protein>
<dbReference type="Pfam" id="PF12296">
    <property type="entry name" value="HsbA"/>
    <property type="match status" value="1"/>
</dbReference>
<evidence type="ECO:0000313" key="2">
    <source>
        <dbReference type="EMBL" id="KAL2846486.1"/>
    </source>
</evidence>
<dbReference type="InterPro" id="IPR021054">
    <property type="entry name" value="Cell_wall_mannoprotein_1"/>
</dbReference>
<keyword evidence="1" id="KW-0732">Signal</keyword>
<dbReference type="PANTHER" id="PTHR38123:SF6">
    <property type="entry name" value="CELL WALL SERINE-THREONINE-RICH GALACTOMANNOPROTEIN MP1 (AFU_ORTHOLOGUE AFUA_4G03240)"/>
    <property type="match status" value="1"/>
</dbReference>
<reference evidence="2 3" key="1">
    <citation type="submission" date="2024-07" db="EMBL/GenBank/DDBJ databases">
        <title>Section-level genome sequencing and comparative genomics of Aspergillus sections Usti and Cavernicolus.</title>
        <authorList>
            <consortium name="Lawrence Berkeley National Laboratory"/>
            <person name="Nybo J.L."/>
            <person name="Vesth T.C."/>
            <person name="Theobald S."/>
            <person name="Frisvad J.C."/>
            <person name="Larsen T.O."/>
            <person name="Kjaerboelling I."/>
            <person name="Rothschild-Mancinelli K."/>
            <person name="Lyhne E.K."/>
            <person name="Kogle M.E."/>
            <person name="Barry K."/>
            <person name="Clum A."/>
            <person name="Na H."/>
            <person name="Ledsgaard L."/>
            <person name="Lin J."/>
            <person name="Lipzen A."/>
            <person name="Kuo A."/>
            <person name="Riley R."/>
            <person name="Mondo S."/>
            <person name="LaButti K."/>
            <person name="Haridas S."/>
            <person name="Pangalinan J."/>
            <person name="Salamov A.A."/>
            <person name="Simmons B.A."/>
            <person name="Magnuson J.K."/>
            <person name="Chen J."/>
            <person name="Drula E."/>
            <person name="Henrissat B."/>
            <person name="Wiebenga A."/>
            <person name="Lubbers R.J."/>
            <person name="Gomes A.C."/>
            <person name="Macurrencykelacurrency M.R."/>
            <person name="Stajich J."/>
            <person name="Grigoriev I.V."/>
            <person name="Mortensen U.H."/>
            <person name="De vries R.P."/>
            <person name="Baker S.E."/>
            <person name="Andersen M.R."/>
        </authorList>
    </citation>
    <scope>NUCLEOTIDE SEQUENCE [LARGE SCALE GENOMIC DNA]</scope>
    <source>
        <strain evidence="2 3">CBS 756.74</strain>
    </source>
</reference>
<organism evidence="2 3">
    <name type="scientific">Aspergillus pseudodeflectus</name>
    <dbReference type="NCBI Taxonomy" id="176178"/>
    <lineage>
        <taxon>Eukaryota</taxon>
        <taxon>Fungi</taxon>
        <taxon>Dikarya</taxon>
        <taxon>Ascomycota</taxon>
        <taxon>Pezizomycotina</taxon>
        <taxon>Eurotiomycetes</taxon>
        <taxon>Eurotiomycetidae</taxon>
        <taxon>Eurotiales</taxon>
        <taxon>Aspergillaceae</taxon>
        <taxon>Aspergillus</taxon>
        <taxon>Aspergillus subgen. Nidulantes</taxon>
    </lineage>
</organism>
<dbReference type="Gene3D" id="1.20.1280.140">
    <property type="match status" value="1"/>
</dbReference>
<dbReference type="RefSeq" id="XP_070897180.1">
    <property type="nucleotide sequence ID" value="XM_071046120.1"/>
</dbReference>
<sequence length="283" mass="29897">MKFSTVSALPTLVLLTALSTVTLAASATDNPTSSLLTLLAGKVTNLNAAISSYTRDADLSSIQSASNALIITLDRGLRDISSGPDLTTAETKALAPQFEALTTSLKTTLSDLVEKKPLFDRTETTICESDSISIKKALHNQHAVWDKLFTLLSSKTPETESTRVAGFSGGILATIQKGLGPFVEATSGCPQDTALAPASPARIELRSYTSGNSSAPGNGTSTLVPVPAPTQTTGPEPPAFTGAAAGLVDNGGAIRMVGLVFLQLWWQLRFRWITRYRRYGDSH</sequence>
<dbReference type="GeneID" id="98161284"/>
<gene>
    <name evidence="2" type="ORF">BJX68DRAFT_268576</name>
</gene>
<feature type="chain" id="PRO_5047404790" evidence="1">
    <location>
        <begin position="25"/>
        <end position="283"/>
    </location>
</feature>
<feature type="signal peptide" evidence="1">
    <location>
        <begin position="1"/>
        <end position="24"/>
    </location>
</feature>
<comment type="caution">
    <text evidence="2">The sequence shown here is derived from an EMBL/GenBank/DDBJ whole genome shotgun (WGS) entry which is preliminary data.</text>
</comment>
<proteinExistence type="predicted"/>
<dbReference type="Proteomes" id="UP001610444">
    <property type="component" value="Unassembled WGS sequence"/>
</dbReference>
<dbReference type="PANTHER" id="PTHR38123">
    <property type="entry name" value="CELL WALL SERINE-THREONINE-RICH GALACTOMANNOPROTEIN MP1 (AFU_ORTHOLOGUE AFUA_4G03240)"/>
    <property type="match status" value="1"/>
</dbReference>
<dbReference type="EMBL" id="JBFXLR010000032">
    <property type="protein sequence ID" value="KAL2846486.1"/>
    <property type="molecule type" value="Genomic_DNA"/>
</dbReference>
<name>A0ABR4K2D4_9EURO</name>
<evidence type="ECO:0000313" key="3">
    <source>
        <dbReference type="Proteomes" id="UP001610444"/>
    </source>
</evidence>
<accession>A0ABR4K2D4</accession>